<name>A0AB39N5X6_9ACTN</name>
<dbReference type="EMBL" id="CP163432">
    <property type="protein sequence ID" value="XDQ12338.1"/>
    <property type="molecule type" value="Genomic_DNA"/>
</dbReference>
<reference evidence="1" key="1">
    <citation type="submission" date="2024-07" db="EMBL/GenBank/DDBJ databases">
        <authorList>
            <person name="Yu S.T."/>
        </authorList>
    </citation>
    <scope>NUCLEOTIDE SEQUENCE</scope>
    <source>
        <strain evidence="1">R11</strain>
    </source>
</reference>
<gene>
    <name evidence="1" type="ORF">AB5J55_23235</name>
</gene>
<proteinExistence type="predicted"/>
<accession>A0AB39N5X6</accession>
<dbReference type="RefSeq" id="WP_369272514.1">
    <property type="nucleotide sequence ID" value="NZ_CP163432.1"/>
</dbReference>
<sequence length="41" mass="4489">MLIDRSREVHGTHPQQIRLTGVALALVLVRSGRGTVGPLRQ</sequence>
<protein>
    <submittedName>
        <fullName evidence="1">Uncharacterized protein</fullName>
    </submittedName>
</protein>
<evidence type="ECO:0000313" key="1">
    <source>
        <dbReference type="EMBL" id="XDQ12338.1"/>
    </source>
</evidence>
<organism evidence="1">
    <name type="scientific">Streptomyces sp. R11</name>
    <dbReference type="NCBI Taxonomy" id="3238625"/>
    <lineage>
        <taxon>Bacteria</taxon>
        <taxon>Bacillati</taxon>
        <taxon>Actinomycetota</taxon>
        <taxon>Actinomycetes</taxon>
        <taxon>Kitasatosporales</taxon>
        <taxon>Streptomycetaceae</taxon>
        <taxon>Streptomyces</taxon>
    </lineage>
</organism>
<dbReference type="AlphaFoldDB" id="A0AB39N5X6"/>